<comment type="caution">
    <text evidence="1">The sequence shown here is derived from an EMBL/GenBank/DDBJ whole genome shotgun (WGS) entry which is preliminary data.</text>
</comment>
<evidence type="ECO:0000313" key="1">
    <source>
        <dbReference type="EMBL" id="GAA1500394.1"/>
    </source>
</evidence>
<protein>
    <submittedName>
        <fullName evidence="1">Uncharacterized protein</fullName>
    </submittedName>
</protein>
<dbReference type="EMBL" id="BAAAQD010000001">
    <property type="protein sequence ID" value="GAA1500394.1"/>
    <property type="molecule type" value="Genomic_DNA"/>
</dbReference>
<sequence length="69" mass="7068">MHSYWLINVPSRFARTLFPLPGLLAMVLNPARPAPGFSRGAGGSAVGLVRFQGLGAGSGEGGSETEEGP</sequence>
<accession>A0ABP4KAB6</accession>
<name>A0ABP4KAB6_9ACTN</name>
<gene>
    <name evidence="1" type="ORF">GCM10009827_006140</name>
</gene>
<keyword evidence="2" id="KW-1185">Reference proteome</keyword>
<organism evidence="1 2">
    <name type="scientific">Dactylosporangium maewongense</name>
    <dbReference type="NCBI Taxonomy" id="634393"/>
    <lineage>
        <taxon>Bacteria</taxon>
        <taxon>Bacillati</taxon>
        <taxon>Actinomycetota</taxon>
        <taxon>Actinomycetes</taxon>
        <taxon>Micromonosporales</taxon>
        <taxon>Micromonosporaceae</taxon>
        <taxon>Dactylosporangium</taxon>
    </lineage>
</organism>
<dbReference type="Proteomes" id="UP001501470">
    <property type="component" value="Unassembled WGS sequence"/>
</dbReference>
<proteinExistence type="predicted"/>
<reference evidence="2" key="1">
    <citation type="journal article" date="2019" name="Int. J. Syst. Evol. Microbiol.">
        <title>The Global Catalogue of Microorganisms (GCM) 10K type strain sequencing project: providing services to taxonomists for standard genome sequencing and annotation.</title>
        <authorList>
            <consortium name="The Broad Institute Genomics Platform"/>
            <consortium name="The Broad Institute Genome Sequencing Center for Infectious Disease"/>
            <person name="Wu L."/>
            <person name="Ma J."/>
        </authorList>
    </citation>
    <scope>NUCLEOTIDE SEQUENCE [LARGE SCALE GENOMIC DNA]</scope>
    <source>
        <strain evidence="2">JCM 15933</strain>
    </source>
</reference>
<evidence type="ECO:0000313" key="2">
    <source>
        <dbReference type="Proteomes" id="UP001501470"/>
    </source>
</evidence>